<keyword evidence="6 11" id="KW-0274">FAD</keyword>
<dbReference type="EMBL" id="QUAE01000001">
    <property type="protein sequence ID" value="REJ10844.1"/>
    <property type="molecule type" value="Genomic_DNA"/>
</dbReference>
<dbReference type="InterPro" id="IPR039261">
    <property type="entry name" value="FNR_nucleotide-bd"/>
</dbReference>
<dbReference type="GO" id="GO:0046872">
    <property type="term" value="F:metal ion binding"/>
    <property type="evidence" value="ECO:0007669"/>
    <property type="project" value="UniProtKB-KW"/>
</dbReference>
<dbReference type="CDD" id="cd06218">
    <property type="entry name" value="DHOD_e_trans"/>
    <property type="match status" value="1"/>
</dbReference>
<evidence type="ECO:0000256" key="9">
    <source>
        <dbReference type="ARBA" id="ARBA00023004"/>
    </source>
</evidence>
<feature type="domain" description="FAD-binding FR-type" evidence="14">
    <location>
        <begin position="1"/>
        <end position="98"/>
    </location>
</feature>
<evidence type="ECO:0000313" key="15">
    <source>
        <dbReference type="EMBL" id="REJ10844.1"/>
    </source>
</evidence>
<dbReference type="PRINTS" id="PR00409">
    <property type="entry name" value="PHDIOXRDTASE"/>
</dbReference>
<evidence type="ECO:0000256" key="5">
    <source>
        <dbReference type="ARBA" id="ARBA00022723"/>
    </source>
</evidence>
<dbReference type="GO" id="GO:0044205">
    <property type="term" value="P:'de novo' UMP biosynthetic process"/>
    <property type="evidence" value="ECO:0007669"/>
    <property type="project" value="UniProtKB-UniRule"/>
</dbReference>
<gene>
    <name evidence="11" type="primary">pyrK</name>
    <name evidence="15" type="ORF">DYE48_00100</name>
</gene>
<evidence type="ECO:0000313" key="16">
    <source>
        <dbReference type="Proteomes" id="UP000256305"/>
    </source>
</evidence>
<feature type="binding site" evidence="11 12">
    <location>
        <begin position="73"/>
        <end position="74"/>
    </location>
    <ligand>
        <name>FAD</name>
        <dbReference type="ChEBI" id="CHEBI:57692"/>
    </ligand>
</feature>
<keyword evidence="16" id="KW-1185">Reference proteome</keyword>
<keyword evidence="4 11" id="KW-0001">2Fe-2S</keyword>
<dbReference type="GO" id="GO:0051537">
    <property type="term" value="F:2 iron, 2 sulfur cluster binding"/>
    <property type="evidence" value="ECO:0007669"/>
    <property type="project" value="UniProtKB-KW"/>
</dbReference>
<dbReference type="InterPro" id="IPR050353">
    <property type="entry name" value="PyrK_electron_transfer"/>
</dbReference>
<dbReference type="AlphaFoldDB" id="A0A3E0JDI9"/>
<name>A0A3E0JDI9_9BACI</name>
<comment type="similarity">
    <text evidence="1 11">Belongs to the PyrK family.</text>
</comment>
<dbReference type="InterPro" id="IPR023455">
    <property type="entry name" value="Dihydroorotate_DHASE_ETsu"/>
</dbReference>
<dbReference type="PANTHER" id="PTHR43513:SF3">
    <property type="entry name" value="DIHYDROOROTATE DEHYDROGENASE B (NAD(+)), ELECTRON TRANSFER SUBUNIT-RELATED"/>
    <property type="match status" value="1"/>
</dbReference>
<organism evidence="15 16">
    <name type="scientific">Halobacillus trueperi</name>
    <dbReference type="NCBI Taxonomy" id="156205"/>
    <lineage>
        <taxon>Bacteria</taxon>
        <taxon>Bacillati</taxon>
        <taxon>Bacillota</taxon>
        <taxon>Bacilli</taxon>
        <taxon>Bacillales</taxon>
        <taxon>Bacillaceae</taxon>
        <taxon>Halobacillus</taxon>
    </lineage>
</organism>
<dbReference type="Pfam" id="PF10418">
    <property type="entry name" value="DHODB_Fe-S_bind"/>
    <property type="match status" value="1"/>
</dbReference>
<evidence type="ECO:0000259" key="14">
    <source>
        <dbReference type="PROSITE" id="PS51384"/>
    </source>
</evidence>
<evidence type="ECO:0000256" key="4">
    <source>
        <dbReference type="ARBA" id="ARBA00022714"/>
    </source>
</evidence>
<evidence type="ECO:0000256" key="7">
    <source>
        <dbReference type="ARBA" id="ARBA00022975"/>
    </source>
</evidence>
<proteinExistence type="inferred from homology"/>
<dbReference type="InterPro" id="IPR019480">
    <property type="entry name" value="Dihydroorotate_DH_Fe-S-bd"/>
</dbReference>
<comment type="pathway">
    <text evidence="11">Pyrimidine metabolism; UMP biosynthesis via de novo pathway; orotate from (S)-dihydroorotate (NAD(+) route): step 1/1.</text>
</comment>
<keyword evidence="7 11" id="KW-0665">Pyrimidine biosynthesis</keyword>
<dbReference type="Gene3D" id="3.40.50.80">
    <property type="entry name" value="Nucleotide-binding domain of ferredoxin-NADP reductase (FNR) module"/>
    <property type="match status" value="1"/>
</dbReference>
<evidence type="ECO:0000256" key="11">
    <source>
        <dbReference type="HAMAP-Rule" id="MF_01211"/>
    </source>
</evidence>
<dbReference type="Gene3D" id="2.40.30.10">
    <property type="entry name" value="Translation factors"/>
    <property type="match status" value="1"/>
</dbReference>
<sequence>MKNECMTILKHEKVARDTHLLVLEGNLVHDIMDPGQFVHIRIDGFYLRRPVSIADYDPAKETMTLIYKVMGDGTKALTNRRIGEQLDVLGPGGQGFPTSQIHADHALIIGGGIGVPPLYSTAKKLKENGVAVTSILGFRSREDAFLLDEFRALGAVHVTTEDGSLGRNGRVTDALPCVKEDYQHYLSCGPTVMLKAVADHLPDKEGYLSMEERMGCGIGACFACVVESKDEKGYKRICCDGPVFKAEEVVLS</sequence>
<keyword evidence="9 11" id="KW-0408">Iron</keyword>
<dbReference type="HAMAP" id="MF_01211">
    <property type="entry name" value="DHODB_Fe_S_bind"/>
    <property type="match status" value="1"/>
</dbReference>
<keyword evidence="2 11" id="KW-0813">Transport</keyword>
<comment type="cofactor">
    <cofactor evidence="11 12">
        <name>FAD</name>
        <dbReference type="ChEBI" id="CHEBI:57692"/>
    </cofactor>
    <text evidence="11 12">Binds 1 FAD per subunit.</text>
</comment>
<dbReference type="PROSITE" id="PS51384">
    <property type="entry name" value="FAD_FR"/>
    <property type="match status" value="1"/>
</dbReference>
<evidence type="ECO:0000256" key="13">
    <source>
        <dbReference type="PIRSR" id="PIRSR006816-2"/>
    </source>
</evidence>
<dbReference type="SUPFAM" id="SSF63380">
    <property type="entry name" value="Riboflavin synthase domain-like"/>
    <property type="match status" value="1"/>
</dbReference>
<keyword evidence="3 11" id="KW-0285">Flavoprotein</keyword>
<dbReference type="InterPro" id="IPR017927">
    <property type="entry name" value="FAD-bd_FR_type"/>
</dbReference>
<dbReference type="UniPathway" id="UPA00070">
    <property type="reaction ID" value="UER00945"/>
</dbReference>
<comment type="subunit">
    <text evidence="11">Heterotetramer of 2 PyrK and 2 PyrD type B subunits.</text>
</comment>
<protein>
    <recommendedName>
        <fullName evidence="11">Dihydroorotate dehydrogenase B (NAD(+)), electron transfer subunit</fullName>
    </recommendedName>
    <alternativeName>
        <fullName evidence="11">Dihydroorotate oxidase B, electron transfer subunit</fullName>
    </alternativeName>
</protein>
<dbReference type="SUPFAM" id="SSF52343">
    <property type="entry name" value="Ferredoxin reductase-like, C-terminal NADP-linked domain"/>
    <property type="match status" value="1"/>
</dbReference>
<evidence type="ECO:0000256" key="12">
    <source>
        <dbReference type="PIRSR" id="PIRSR006816-1"/>
    </source>
</evidence>
<evidence type="ECO:0000256" key="1">
    <source>
        <dbReference type="ARBA" id="ARBA00006422"/>
    </source>
</evidence>
<evidence type="ECO:0000256" key="8">
    <source>
        <dbReference type="ARBA" id="ARBA00022982"/>
    </source>
</evidence>
<dbReference type="InterPro" id="IPR001433">
    <property type="entry name" value="OxRdtase_FAD/NAD-bd"/>
</dbReference>
<feature type="binding site" evidence="11 13">
    <location>
        <position position="221"/>
    </location>
    <ligand>
        <name>[2Fe-2S] cluster</name>
        <dbReference type="ChEBI" id="CHEBI:190135"/>
    </ligand>
</feature>
<comment type="caution">
    <text evidence="11">Lacks conserved residue(s) required for the propagation of feature annotation.</text>
</comment>
<keyword evidence="5 11" id="KW-0479">Metal-binding</keyword>
<dbReference type="PANTHER" id="PTHR43513">
    <property type="entry name" value="DIHYDROOROTATE DEHYDROGENASE B (NAD(+)), ELECTRON TRANSFER SUBUNIT"/>
    <property type="match status" value="1"/>
</dbReference>
<dbReference type="GO" id="GO:0050660">
    <property type="term" value="F:flavin adenine dinucleotide binding"/>
    <property type="evidence" value="ECO:0007669"/>
    <property type="project" value="InterPro"/>
</dbReference>
<evidence type="ECO:0000256" key="3">
    <source>
        <dbReference type="ARBA" id="ARBA00022630"/>
    </source>
</evidence>
<dbReference type="RefSeq" id="WP_115821849.1">
    <property type="nucleotide sequence ID" value="NZ_QUAE01000001.1"/>
</dbReference>
<dbReference type="GO" id="GO:0009055">
    <property type="term" value="F:electron transfer activity"/>
    <property type="evidence" value="ECO:0007669"/>
    <property type="project" value="UniProtKB-UniRule"/>
</dbReference>
<dbReference type="GO" id="GO:0016491">
    <property type="term" value="F:oxidoreductase activity"/>
    <property type="evidence" value="ECO:0007669"/>
    <property type="project" value="InterPro"/>
</dbReference>
<dbReference type="PIRSF" id="PIRSF006816">
    <property type="entry name" value="Cyc3_hyd_g"/>
    <property type="match status" value="1"/>
</dbReference>
<feature type="binding site" evidence="11 13">
    <location>
        <position position="216"/>
    </location>
    <ligand>
        <name>[2Fe-2S] cluster</name>
        <dbReference type="ChEBI" id="CHEBI:190135"/>
    </ligand>
</feature>
<dbReference type="Pfam" id="PF00175">
    <property type="entry name" value="NAD_binding_1"/>
    <property type="match status" value="1"/>
</dbReference>
<evidence type="ECO:0000256" key="6">
    <source>
        <dbReference type="ARBA" id="ARBA00022827"/>
    </source>
</evidence>
<feature type="binding site" evidence="11 13">
    <location>
        <position position="224"/>
    </location>
    <ligand>
        <name>[2Fe-2S] cluster</name>
        <dbReference type="ChEBI" id="CHEBI:190135"/>
    </ligand>
</feature>
<comment type="cofactor">
    <cofactor evidence="13">
        <name>[2Fe-2S] cluster</name>
        <dbReference type="ChEBI" id="CHEBI:190135"/>
    </cofactor>
    <text evidence="13">Binds 1 [2Fe-2S] cluster per subunit.</text>
</comment>
<keyword evidence="10 11" id="KW-0411">Iron-sulfur</keyword>
<dbReference type="InterPro" id="IPR017938">
    <property type="entry name" value="Riboflavin_synthase-like_b-brl"/>
</dbReference>
<evidence type="ECO:0000256" key="2">
    <source>
        <dbReference type="ARBA" id="ARBA00022448"/>
    </source>
</evidence>
<feature type="binding site" evidence="11 13">
    <location>
        <position position="238"/>
    </location>
    <ligand>
        <name>[2Fe-2S] cluster</name>
        <dbReference type="ChEBI" id="CHEBI:190135"/>
    </ligand>
</feature>
<reference evidence="15 16" key="1">
    <citation type="submission" date="2018-08" db="EMBL/GenBank/DDBJ databases">
        <title>Genome sequence of Halobacillus trueperi KCTC 3686.</title>
        <authorList>
            <person name="Cho K.H."/>
            <person name="Kwak M.-J."/>
            <person name="Kim B.-Y."/>
            <person name="Chun J."/>
        </authorList>
    </citation>
    <scope>NUCLEOTIDE SEQUENCE [LARGE SCALE GENOMIC DNA]</scope>
    <source>
        <strain evidence="15 16">KCTC 3686</strain>
    </source>
</reference>
<dbReference type="Proteomes" id="UP000256305">
    <property type="component" value="Unassembled WGS sequence"/>
</dbReference>
<evidence type="ECO:0000256" key="10">
    <source>
        <dbReference type="ARBA" id="ARBA00023014"/>
    </source>
</evidence>
<feature type="binding site" evidence="11 12">
    <location>
        <begin position="49"/>
        <end position="52"/>
    </location>
    <ligand>
        <name>FAD</name>
        <dbReference type="ChEBI" id="CHEBI:57692"/>
    </ligand>
</feature>
<comment type="function">
    <text evidence="11">Responsible for channeling the electrons from the oxidation of dihydroorotate from the FMN redox center in the PyrD type B subunit to the ultimate electron acceptor NAD(+).</text>
</comment>
<dbReference type="InterPro" id="IPR037117">
    <property type="entry name" value="Dihydroorotate_DH_ele_sf"/>
</dbReference>
<dbReference type="InterPro" id="IPR012165">
    <property type="entry name" value="Cyt_c3_hydrogenase_gsu"/>
</dbReference>
<keyword evidence="8 11" id="KW-0249">Electron transport</keyword>
<accession>A0A3E0JDI9</accession>
<comment type="caution">
    <text evidence="15">The sequence shown here is derived from an EMBL/GenBank/DDBJ whole genome shotgun (WGS) entry which is preliminary data.</text>
</comment>
<comment type="cofactor">
    <cofactor evidence="11">
        <name>[2Fe-2S] cluster</name>
        <dbReference type="ChEBI" id="CHEBI:190135"/>
    </cofactor>
    <text evidence="11">Binds 1 [2Fe-2S] cluster per subunit.</text>
</comment>
<dbReference type="Gene3D" id="2.10.240.10">
    <property type="entry name" value="Dihydroorotate dehydrogenase, electron transfer subunit"/>
    <property type="match status" value="1"/>
</dbReference>